<dbReference type="RefSeq" id="WP_049598214.1">
    <property type="nucleotide sequence ID" value="NZ_CPYD01000006.1"/>
</dbReference>
<feature type="domain" description="N-acetyltransferase" evidence="1">
    <location>
        <begin position="10"/>
        <end position="176"/>
    </location>
</feature>
<dbReference type="PANTHER" id="PTHR43792:SF1">
    <property type="entry name" value="N-ACETYLTRANSFERASE DOMAIN-CONTAINING PROTEIN"/>
    <property type="match status" value="1"/>
</dbReference>
<organism evidence="3 5">
    <name type="scientific">Yersinia nurmii</name>
    <dbReference type="NCBI Taxonomy" id="685706"/>
    <lineage>
        <taxon>Bacteria</taxon>
        <taxon>Pseudomonadati</taxon>
        <taxon>Pseudomonadota</taxon>
        <taxon>Gammaproteobacteria</taxon>
        <taxon>Enterobacterales</taxon>
        <taxon>Yersiniaceae</taxon>
        <taxon>Yersinia</taxon>
    </lineage>
</organism>
<dbReference type="SUPFAM" id="SSF55729">
    <property type="entry name" value="Acyl-CoA N-acyltransferases (Nat)"/>
    <property type="match status" value="1"/>
</dbReference>
<protein>
    <submittedName>
        <fullName evidence="2">Acetyltransferase</fullName>
        <ecNumber evidence="2">2.3.1.57</ecNumber>
    </submittedName>
    <submittedName>
        <fullName evidence="3">GNAT family protein</fullName>
        <ecNumber evidence="3">2.-.-.-</ecNumber>
    </submittedName>
</protein>
<proteinExistence type="predicted"/>
<sequence length="186" mass="20998">MQLPIKTLRLLLRRFTPDDFPSYQAYHSLASVYRYLYCAPADDATLRANLLRAAECRFQEEGDTLTLAVERVDTGEHIGEVLFKLSNKSAAQAEVGYIFNPKFGGQGFATEAVQAMLNIGFTQHGCHRIFARLDALNIGSINVVERLGMRKEAHLIQNDCFNGVWGDELIYAQLKREWLANSARQN</sequence>
<evidence type="ECO:0000313" key="4">
    <source>
        <dbReference type="Proteomes" id="UP000040578"/>
    </source>
</evidence>
<dbReference type="Proteomes" id="UP000040578">
    <property type="component" value="Unassembled WGS sequence"/>
</dbReference>
<evidence type="ECO:0000259" key="1">
    <source>
        <dbReference type="PROSITE" id="PS51186"/>
    </source>
</evidence>
<dbReference type="InterPro" id="IPR051531">
    <property type="entry name" value="N-acetyltransferase"/>
</dbReference>
<comment type="caution">
    <text evidence="3">The sequence shown here is derived from an EMBL/GenBank/DDBJ whole genome shotgun (WGS) entry which is preliminary data.</text>
</comment>
<evidence type="ECO:0000313" key="5">
    <source>
        <dbReference type="Proteomes" id="UP001167864"/>
    </source>
</evidence>
<dbReference type="InterPro" id="IPR000182">
    <property type="entry name" value="GNAT_dom"/>
</dbReference>
<keyword evidence="4" id="KW-1185">Reference proteome</keyword>
<dbReference type="PROSITE" id="PS51186">
    <property type="entry name" value="GNAT"/>
    <property type="match status" value="1"/>
</dbReference>
<reference evidence="3" key="2">
    <citation type="submission" date="2023-06" db="EMBL/GenBank/DDBJ databases">
        <authorList>
            <person name="Polev D.E."/>
            <person name="Saitova A.T."/>
            <person name="Bogumilchik E.A."/>
            <person name="Kokorina G.I."/>
            <person name="Voskresenskaia E.A."/>
        </authorList>
    </citation>
    <scope>NUCLEOTIDE SEQUENCE</scope>
    <source>
        <strain evidence="3">2145 StPb PI</strain>
    </source>
</reference>
<dbReference type="AlphaFoldDB" id="A0AAW7JZZ6"/>
<dbReference type="Gene3D" id="3.40.630.30">
    <property type="match status" value="1"/>
</dbReference>
<dbReference type="EMBL" id="JAUEHU010000003">
    <property type="protein sequence ID" value="MDN0086575.1"/>
    <property type="molecule type" value="Genomic_DNA"/>
</dbReference>
<evidence type="ECO:0000313" key="3">
    <source>
        <dbReference type="EMBL" id="MDN0086575.1"/>
    </source>
</evidence>
<dbReference type="EMBL" id="CPYD01000006">
    <property type="protein sequence ID" value="CNE57161.1"/>
    <property type="molecule type" value="Genomic_DNA"/>
</dbReference>
<dbReference type="GO" id="GO:0004145">
    <property type="term" value="F:diamine N-acetyltransferase activity"/>
    <property type="evidence" value="ECO:0007669"/>
    <property type="project" value="UniProtKB-EC"/>
</dbReference>
<gene>
    <name evidence="2" type="primary">speG_3</name>
    <name evidence="2" type="ORF">ERS137967_01925</name>
    <name evidence="3" type="ORF">QVN42_04050</name>
</gene>
<dbReference type="PANTHER" id="PTHR43792">
    <property type="entry name" value="GNAT FAMILY, PUTATIVE (AFU_ORTHOLOGUE AFUA_3G00765)-RELATED-RELATED"/>
    <property type="match status" value="1"/>
</dbReference>
<dbReference type="EC" id="2.-.-.-" evidence="3"/>
<keyword evidence="2" id="KW-0012">Acyltransferase</keyword>
<keyword evidence="3" id="KW-0808">Transferase</keyword>
<evidence type="ECO:0000313" key="2">
    <source>
        <dbReference type="EMBL" id="CNE57161.1"/>
    </source>
</evidence>
<accession>A0AAW7JZZ6</accession>
<dbReference type="Proteomes" id="UP001167864">
    <property type="component" value="Unassembled WGS sequence"/>
</dbReference>
<reference evidence="2 4" key="1">
    <citation type="submission" date="2015-03" db="EMBL/GenBank/DDBJ databases">
        <authorList>
            <consortium name="Pathogen Informatics"/>
            <person name="Murphy D."/>
        </authorList>
    </citation>
    <scope>NUCLEOTIDE SEQUENCE [LARGE SCALE GENOMIC DNA]</scope>
    <source>
        <strain evidence="2">Type strain: CIP110231</strain>
        <strain evidence="4">type strain: CIP110231</strain>
    </source>
</reference>
<name>A0AAW7JZZ6_9GAMM</name>
<dbReference type="Pfam" id="PF13302">
    <property type="entry name" value="Acetyltransf_3"/>
    <property type="match status" value="1"/>
</dbReference>
<dbReference type="EC" id="2.3.1.57" evidence="2"/>
<dbReference type="InterPro" id="IPR016181">
    <property type="entry name" value="Acyl_CoA_acyltransferase"/>
</dbReference>